<feature type="region of interest" description="Disordered" evidence="1">
    <location>
        <begin position="97"/>
        <end position="128"/>
    </location>
</feature>
<evidence type="ECO:0000313" key="3">
    <source>
        <dbReference type="Proteomes" id="UP001153076"/>
    </source>
</evidence>
<dbReference type="Proteomes" id="UP001153076">
    <property type="component" value="Unassembled WGS sequence"/>
</dbReference>
<reference evidence="2" key="1">
    <citation type="submission" date="2022-04" db="EMBL/GenBank/DDBJ databases">
        <title>Carnegiea gigantea Genome sequencing and assembly v2.</title>
        <authorList>
            <person name="Copetti D."/>
            <person name="Sanderson M.J."/>
            <person name="Burquez A."/>
            <person name="Wojciechowski M.F."/>
        </authorList>
    </citation>
    <scope>NUCLEOTIDE SEQUENCE</scope>
    <source>
        <strain evidence="2">SGP5-SGP5p</strain>
        <tissue evidence="2">Aerial part</tissue>
    </source>
</reference>
<comment type="caution">
    <text evidence="2">The sequence shown here is derived from an EMBL/GenBank/DDBJ whole genome shotgun (WGS) entry which is preliminary data.</text>
</comment>
<accession>A0A9Q1K2Q9</accession>
<dbReference type="AlphaFoldDB" id="A0A9Q1K2Q9"/>
<organism evidence="2 3">
    <name type="scientific">Carnegiea gigantea</name>
    <dbReference type="NCBI Taxonomy" id="171969"/>
    <lineage>
        <taxon>Eukaryota</taxon>
        <taxon>Viridiplantae</taxon>
        <taxon>Streptophyta</taxon>
        <taxon>Embryophyta</taxon>
        <taxon>Tracheophyta</taxon>
        <taxon>Spermatophyta</taxon>
        <taxon>Magnoliopsida</taxon>
        <taxon>eudicotyledons</taxon>
        <taxon>Gunneridae</taxon>
        <taxon>Pentapetalae</taxon>
        <taxon>Caryophyllales</taxon>
        <taxon>Cactineae</taxon>
        <taxon>Cactaceae</taxon>
        <taxon>Cactoideae</taxon>
        <taxon>Echinocereeae</taxon>
        <taxon>Carnegiea</taxon>
    </lineage>
</organism>
<feature type="compositionally biased region" description="Acidic residues" evidence="1">
    <location>
        <begin position="97"/>
        <end position="120"/>
    </location>
</feature>
<evidence type="ECO:0000256" key="1">
    <source>
        <dbReference type="SAM" id="MobiDB-lite"/>
    </source>
</evidence>
<evidence type="ECO:0000313" key="2">
    <source>
        <dbReference type="EMBL" id="KAJ8435710.1"/>
    </source>
</evidence>
<protein>
    <submittedName>
        <fullName evidence="2">Uncharacterized protein</fullName>
    </submittedName>
</protein>
<sequence length="223" mass="25467">MGGKLEDGEDGKVTYVRGLRKCILLKEGTRMEEVQRMGNEEHGYFMWMRVMGRRGEQRSQVHHTKGERGAVIMAWFAREAGEMGMMWCKRVPRDQLSDDDEISVTSEDVGDEETQAEGGEEGSKGRGEAWEEYEQAQDIVKSKNGVGERIEQKLADTYKKVGCITAVECYNLMLREYNVELTNNCKLVVKLGQQICTCRPTYECMATCIQFMRVRPNNSYTTS</sequence>
<proteinExistence type="predicted"/>
<dbReference type="EMBL" id="JAKOGI010000392">
    <property type="protein sequence ID" value="KAJ8435710.1"/>
    <property type="molecule type" value="Genomic_DNA"/>
</dbReference>
<gene>
    <name evidence="2" type="ORF">Cgig2_002667</name>
</gene>
<name>A0A9Q1K2Q9_9CARY</name>
<keyword evidence="3" id="KW-1185">Reference proteome</keyword>